<protein>
    <submittedName>
        <fullName evidence="2">TIGR02678 family protein</fullName>
    </submittedName>
</protein>
<dbReference type="AlphaFoldDB" id="A0A1H2WFM5"/>
<reference evidence="2 3" key="1">
    <citation type="submission" date="2016-10" db="EMBL/GenBank/DDBJ databases">
        <authorList>
            <person name="Varghese N."/>
            <person name="Submissions S."/>
        </authorList>
    </citation>
    <scope>NUCLEOTIDE SEQUENCE [LARGE SCALE GENOMIC DNA]</scope>
    <source>
        <strain evidence="2 3">WCC6</strain>
    </source>
</reference>
<dbReference type="RefSeq" id="WP_083337377.1">
    <property type="nucleotide sequence ID" value="NZ_CBCSNF010000049.1"/>
</dbReference>
<evidence type="ECO:0000256" key="1">
    <source>
        <dbReference type="SAM" id="MobiDB-lite"/>
    </source>
</evidence>
<organism evidence="2 3">
    <name type="scientific">Acidaminococcus fermentans</name>
    <dbReference type="NCBI Taxonomy" id="905"/>
    <lineage>
        <taxon>Bacteria</taxon>
        <taxon>Bacillati</taxon>
        <taxon>Bacillota</taxon>
        <taxon>Negativicutes</taxon>
        <taxon>Acidaminococcales</taxon>
        <taxon>Acidaminococcaceae</taxon>
        <taxon>Acidaminococcus</taxon>
    </lineage>
</organism>
<name>A0A1H2WFM5_ACIFE</name>
<gene>
    <name evidence="2" type="ORF">SAMN05216495_10629</name>
</gene>
<feature type="region of interest" description="Disordered" evidence="1">
    <location>
        <begin position="368"/>
        <end position="392"/>
    </location>
</feature>
<dbReference type="Proteomes" id="UP000182379">
    <property type="component" value="Unassembled WGS sequence"/>
</dbReference>
<dbReference type="NCBIfam" id="TIGR02678">
    <property type="entry name" value="TIGR02678 family protein"/>
    <property type="match status" value="1"/>
</dbReference>
<evidence type="ECO:0000313" key="2">
    <source>
        <dbReference type="EMBL" id="SDW79335.1"/>
    </source>
</evidence>
<accession>A0A1H2WFM5</accession>
<comment type="caution">
    <text evidence="2">The sequence shown here is derived from an EMBL/GenBank/DDBJ whole genome shotgun (WGS) entry which is preliminary data.</text>
</comment>
<dbReference type="Pfam" id="PF09661">
    <property type="entry name" value="DUF2398"/>
    <property type="match status" value="1"/>
</dbReference>
<evidence type="ECO:0000313" key="3">
    <source>
        <dbReference type="Proteomes" id="UP000182379"/>
    </source>
</evidence>
<dbReference type="InterPro" id="IPR013494">
    <property type="entry name" value="CHP02678"/>
</dbReference>
<sequence>MQEEMEALLNRRWIRKAEDKELYYKIRDQLGEIRKFATEKMGCPIVENTLLVKMEKVPVQPQPFMGIREFASQEEYAFFCVLLMFLEDREPGEQFILSQLTDYVAANLPGGAPDWTSYTQRRRLIRVLRYAQAQGLLDVTDGSDENFMNGTEGDVLYENTGASRYFVRNFSWDILGFDKPEDFFQSQWVDIQEDRGIARRHRVYNRLLFSPGVYLGDGAQEDFDYLRNYGRRMEAELEEKLGCSLQIHKGSAFLVEREDCRLGETLPGNNAASDCILIFCSLVRKKVEQGSWKPGPDEMLWVDPMELEALLRELRENWQGSLTKSYREMTEGEWIREMEGILESWTVIQSFPERRQIRISPLAGKITGRYADPEEEVPQTAQRKRRRRRKQA</sequence>
<proteinExistence type="predicted"/>
<dbReference type="EMBL" id="FNOP01000006">
    <property type="protein sequence ID" value="SDW79335.1"/>
    <property type="molecule type" value="Genomic_DNA"/>
</dbReference>
<feature type="compositionally biased region" description="Basic residues" evidence="1">
    <location>
        <begin position="382"/>
        <end position="392"/>
    </location>
</feature>